<dbReference type="EMBL" id="KV417268">
    <property type="protein sequence ID" value="KZP00785.1"/>
    <property type="molecule type" value="Genomic_DNA"/>
</dbReference>
<evidence type="ECO:0008006" key="13">
    <source>
        <dbReference type="Google" id="ProtNLM"/>
    </source>
</evidence>
<evidence type="ECO:0000313" key="11">
    <source>
        <dbReference type="EMBL" id="KZP00785.1"/>
    </source>
</evidence>
<evidence type="ECO:0000313" key="12">
    <source>
        <dbReference type="Proteomes" id="UP000076738"/>
    </source>
</evidence>
<dbReference type="SUPFAM" id="SSF58038">
    <property type="entry name" value="SNARE fusion complex"/>
    <property type="match status" value="1"/>
</dbReference>
<protein>
    <recommendedName>
        <fullName evidence="13">t-SNARE coiled-coil homology domain-containing protein</fullName>
    </recommendedName>
</protein>
<evidence type="ECO:0000256" key="4">
    <source>
        <dbReference type="ARBA" id="ARBA00022927"/>
    </source>
</evidence>
<proteinExistence type="predicted"/>
<accession>A0A167RD37</accession>
<feature type="transmembrane region" description="Helical" evidence="10">
    <location>
        <begin position="152"/>
        <end position="175"/>
    </location>
</feature>
<evidence type="ECO:0000256" key="8">
    <source>
        <dbReference type="ARBA" id="ARBA00046280"/>
    </source>
</evidence>
<evidence type="ECO:0000256" key="7">
    <source>
        <dbReference type="ARBA" id="ARBA00023136"/>
    </source>
</evidence>
<gene>
    <name evidence="11" type="ORF">CALVIDRAFT_552492</name>
</gene>
<keyword evidence="4" id="KW-0653">Protein transport</keyword>
<dbReference type="PANTHER" id="PTHR12791">
    <property type="entry name" value="GOLGI SNARE BET1-RELATED"/>
    <property type="match status" value="1"/>
</dbReference>
<evidence type="ECO:0000256" key="2">
    <source>
        <dbReference type="ARBA" id="ARBA00022448"/>
    </source>
</evidence>
<dbReference type="AlphaFoldDB" id="A0A167RD37"/>
<dbReference type="OrthoDB" id="261831at2759"/>
<keyword evidence="3 10" id="KW-0812">Transmembrane</keyword>
<reference evidence="11 12" key="1">
    <citation type="journal article" date="2016" name="Mol. Biol. Evol.">
        <title>Comparative Genomics of Early-Diverging Mushroom-Forming Fungi Provides Insights into the Origins of Lignocellulose Decay Capabilities.</title>
        <authorList>
            <person name="Nagy L.G."/>
            <person name="Riley R."/>
            <person name="Tritt A."/>
            <person name="Adam C."/>
            <person name="Daum C."/>
            <person name="Floudas D."/>
            <person name="Sun H."/>
            <person name="Yadav J.S."/>
            <person name="Pangilinan J."/>
            <person name="Larsson K.H."/>
            <person name="Matsuura K."/>
            <person name="Barry K."/>
            <person name="Labutti K."/>
            <person name="Kuo R."/>
            <person name="Ohm R.A."/>
            <person name="Bhattacharya S.S."/>
            <person name="Shirouzu T."/>
            <person name="Yoshinaga Y."/>
            <person name="Martin F.M."/>
            <person name="Grigoriev I.V."/>
            <person name="Hibbett D.S."/>
        </authorList>
    </citation>
    <scope>NUCLEOTIDE SEQUENCE [LARGE SCALE GENOMIC DNA]</scope>
    <source>
        <strain evidence="11 12">TUFC12733</strain>
    </source>
</reference>
<feature type="compositionally biased region" description="Polar residues" evidence="9">
    <location>
        <begin position="47"/>
        <end position="69"/>
    </location>
</feature>
<dbReference type="CDD" id="cd15853">
    <property type="entry name" value="SNARE_Bet1"/>
    <property type="match status" value="1"/>
</dbReference>
<dbReference type="Gene3D" id="1.20.5.110">
    <property type="match status" value="1"/>
</dbReference>
<name>A0A167RD37_CALVF</name>
<dbReference type="InterPro" id="IPR039899">
    <property type="entry name" value="BET1_SNARE"/>
</dbReference>
<evidence type="ECO:0000256" key="5">
    <source>
        <dbReference type="ARBA" id="ARBA00022989"/>
    </source>
</evidence>
<evidence type="ECO:0000256" key="1">
    <source>
        <dbReference type="ARBA" id="ARBA00004394"/>
    </source>
</evidence>
<feature type="region of interest" description="Disordered" evidence="9">
    <location>
        <begin position="1"/>
        <end position="84"/>
    </location>
</feature>
<organism evidence="11 12">
    <name type="scientific">Calocera viscosa (strain TUFC12733)</name>
    <dbReference type="NCBI Taxonomy" id="1330018"/>
    <lineage>
        <taxon>Eukaryota</taxon>
        <taxon>Fungi</taxon>
        <taxon>Dikarya</taxon>
        <taxon>Basidiomycota</taxon>
        <taxon>Agaricomycotina</taxon>
        <taxon>Dacrymycetes</taxon>
        <taxon>Dacrymycetales</taxon>
        <taxon>Dacrymycetaceae</taxon>
        <taxon>Calocera</taxon>
    </lineage>
</organism>
<dbReference type="STRING" id="1330018.A0A167RD37"/>
<dbReference type="GO" id="GO:0000139">
    <property type="term" value="C:Golgi membrane"/>
    <property type="evidence" value="ECO:0007669"/>
    <property type="project" value="UniProtKB-SubCell"/>
</dbReference>
<evidence type="ECO:0000256" key="6">
    <source>
        <dbReference type="ARBA" id="ARBA00023034"/>
    </source>
</evidence>
<feature type="compositionally biased region" description="Low complexity" evidence="9">
    <location>
        <begin position="21"/>
        <end position="35"/>
    </location>
</feature>
<dbReference type="GO" id="GO:0015031">
    <property type="term" value="P:protein transport"/>
    <property type="evidence" value="ECO:0007669"/>
    <property type="project" value="UniProtKB-KW"/>
</dbReference>
<keyword evidence="12" id="KW-1185">Reference proteome</keyword>
<evidence type="ECO:0000256" key="3">
    <source>
        <dbReference type="ARBA" id="ARBA00022692"/>
    </source>
</evidence>
<keyword evidence="7 10" id="KW-0472">Membrane</keyword>
<dbReference type="Proteomes" id="UP000076738">
    <property type="component" value="Unassembled WGS sequence"/>
</dbReference>
<keyword evidence="2" id="KW-0813">Transport</keyword>
<keyword evidence="5 10" id="KW-1133">Transmembrane helix</keyword>
<evidence type="ECO:0000256" key="10">
    <source>
        <dbReference type="SAM" id="Phobius"/>
    </source>
</evidence>
<keyword evidence="6" id="KW-0333">Golgi apparatus</keyword>
<sequence>MSRYTPAGPSSLQRRERATLAPTTSYTAATPSPYSGTPNGAYATPIPSGSNSPFRPSSRQDSLLPQWSREQGIGGRGMADDLEGRNDERLEGLVGKVRMLKDADVAQLSYGIGKEVRDSAVQLTEMNDAFAETGGILSGTFRRMNKMAKRQGGNWCYFIMFLVLVLWIFIITWWWRR</sequence>
<evidence type="ECO:0000256" key="9">
    <source>
        <dbReference type="SAM" id="MobiDB-lite"/>
    </source>
</evidence>
<comment type="subcellular location">
    <subcellularLocation>
        <location evidence="8">Endomembrane system</location>
        <topology evidence="8">Single-pass type IV membrane protein</topology>
    </subcellularLocation>
    <subcellularLocation>
        <location evidence="1">Golgi apparatus membrane</location>
    </subcellularLocation>
</comment>